<dbReference type="Gene3D" id="1.10.287.70">
    <property type="match status" value="1"/>
</dbReference>
<keyword evidence="7 9" id="KW-0472">Membrane</keyword>
<feature type="transmembrane region" description="Helical" evidence="9">
    <location>
        <begin position="44"/>
        <end position="62"/>
    </location>
</feature>
<feature type="domain" description="Heme-copper oxidase subunit III family profile" evidence="10">
    <location>
        <begin position="8"/>
        <end position="261"/>
    </location>
</feature>
<feature type="transmembrane region" description="Helical" evidence="9">
    <location>
        <begin position="165"/>
        <end position="183"/>
    </location>
</feature>
<keyword evidence="5" id="KW-1278">Translocase</keyword>
<sequence length="261" mass="30807">MMNKIINNNQPFHMVTQSPWPLILSISMMNLFMSTSIWFNQSKFMLLIINLILMMMIMMQWWRDINREATFQGCHTMKTQTNMKIGMIMFISSEILFFISFFWAFFHSFLSPSIEIGNLWPPMNIEKFNSMSIPLLNTLILITSGISLTWSHHSIIKSKFKKSKMSLMITIMLGIYFTSIQLIEYFEAPFSISDSIFGSTFFMTTGFHGFHVIIGTLFLTSCLMKLMNLNYSKKHHFSFEAASWYWHFVDIVWLFLFLSMY</sequence>
<evidence type="ECO:0000256" key="3">
    <source>
        <dbReference type="ARBA" id="ARBA00015944"/>
    </source>
</evidence>
<dbReference type="GO" id="GO:0005739">
    <property type="term" value="C:mitochondrion"/>
    <property type="evidence" value="ECO:0007669"/>
    <property type="project" value="TreeGrafter"/>
</dbReference>
<dbReference type="GO" id="GO:0004129">
    <property type="term" value="F:cytochrome-c oxidase activity"/>
    <property type="evidence" value="ECO:0007669"/>
    <property type="project" value="InterPro"/>
</dbReference>
<dbReference type="InterPro" id="IPR033945">
    <property type="entry name" value="Cyt_c_oxase_su3_dom"/>
</dbReference>
<evidence type="ECO:0000256" key="6">
    <source>
        <dbReference type="ARBA" id="ARBA00022989"/>
    </source>
</evidence>
<dbReference type="CDD" id="cd01665">
    <property type="entry name" value="Cyt_c_Oxidase_III"/>
    <property type="match status" value="1"/>
</dbReference>
<feature type="transmembrane region" description="Helical" evidence="9">
    <location>
        <begin position="20"/>
        <end position="38"/>
    </location>
</feature>
<dbReference type="InterPro" id="IPR035973">
    <property type="entry name" value="Cyt_c_oxidase_su3-like_sf"/>
</dbReference>
<evidence type="ECO:0000256" key="5">
    <source>
        <dbReference type="ARBA" id="ARBA00022967"/>
    </source>
</evidence>
<evidence type="ECO:0000256" key="9">
    <source>
        <dbReference type="SAM" id="Phobius"/>
    </source>
</evidence>
<dbReference type="PANTHER" id="PTHR11403">
    <property type="entry name" value="CYTOCHROME C OXIDASE SUBUNIT III"/>
    <property type="match status" value="1"/>
</dbReference>
<dbReference type="EMBL" id="FJ823227">
    <property type="protein sequence ID" value="ACO06127.1"/>
    <property type="molecule type" value="Genomic_DNA"/>
</dbReference>
<organism evidence="11">
    <name type="scientific">Cephalonomia gallicola</name>
    <dbReference type="NCBI Taxonomy" id="627714"/>
    <lineage>
        <taxon>Eukaryota</taxon>
        <taxon>Metazoa</taxon>
        <taxon>Ecdysozoa</taxon>
        <taxon>Arthropoda</taxon>
        <taxon>Hexapoda</taxon>
        <taxon>Insecta</taxon>
        <taxon>Pterygota</taxon>
        <taxon>Neoptera</taxon>
        <taxon>Endopterygota</taxon>
        <taxon>Hymenoptera</taxon>
        <taxon>Apocrita</taxon>
        <taxon>Aculeata</taxon>
        <taxon>Chrysidoidea</taxon>
        <taxon>Bethylidae</taxon>
        <taxon>Scleroderminae</taxon>
        <taxon>Cephalonomia</taxon>
    </lineage>
</organism>
<accession>E0WCE7</accession>
<dbReference type="InterPro" id="IPR024791">
    <property type="entry name" value="Cyt_c/ubiquinol_Oxase_su3"/>
</dbReference>
<feature type="transmembrane region" description="Helical" evidence="9">
    <location>
        <begin position="241"/>
        <end position="260"/>
    </location>
</feature>
<dbReference type="PANTHER" id="PTHR11403:SF7">
    <property type="entry name" value="CYTOCHROME C OXIDASE SUBUNIT 3"/>
    <property type="match status" value="1"/>
</dbReference>
<gene>
    <name evidence="11" type="primary">COX3</name>
</gene>
<dbReference type="InterPro" id="IPR013833">
    <property type="entry name" value="Cyt_c_oxidase_su3_a-hlx"/>
</dbReference>
<evidence type="ECO:0000256" key="8">
    <source>
        <dbReference type="RuleBase" id="RU003375"/>
    </source>
</evidence>
<reference evidence="11" key="1">
    <citation type="journal article" date="2014" name="Mol. Phylogenet. Evol.">
        <title>Two mitochondrial genomes from the families Bethylidae and Mutillidae: independent rearrangement of protein-coding genes and higher-level phylogeny of the Hymenoptera.</title>
        <authorList>
            <person name="Wei S.J."/>
            <person name="Li Q."/>
            <person name="van Achterberg K."/>
            <person name="Chen X.X."/>
        </authorList>
    </citation>
    <scope>NUCLEOTIDE SEQUENCE</scope>
</reference>
<dbReference type="InterPro" id="IPR000298">
    <property type="entry name" value="Cyt_c_oxidase-like_su3"/>
</dbReference>
<comment type="function">
    <text evidence="8">Component of the cytochrome c oxidase, the last enzyme in the mitochondrial electron transport chain which drives oxidative phosphorylation. The respiratory chain contains 3 multisubunit complexes succinate dehydrogenase (complex II, CII), ubiquinol-cytochrome c oxidoreductase (cytochrome b-c1 complex, complex III, CIII) and cytochrome c oxidase (complex IV, CIV), that cooperate to transfer electrons derived from NADH and succinate to molecular oxygen, creating an electrochemical gradient over the inner membrane that drives transmembrane transport and the ATP synthase. Cytochrome c oxidase is the component of the respiratory chain that catalyzes the reduction of oxygen to water. Electrons originating from reduced cytochrome c in the intermembrane space (IMS) are transferred via the dinuclear copper A center (CU(A)) of subunit 2 and heme A of subunit 1 to the active site in subunit 1, a binuclear center (BNC) formed by heme A3 and copper B (CU(B)). The BNC reduces molecular oxygen to 2 water molecules using 4 electrons from cytochrome c in the IMS and 4 protons from the mitochondrial matrix.</text>
</comment>
<evidence type="ECO:0000256" key="4">
    <source>
        <dbReference type="ARBA" id="ARBA00022692"/>
    </source>
</evidence>
<comment type="similarity">
    <text evidence="2 8">Belongs to the cytochrome c oxidase subunit 3 family.</text>
</comment>
<proteinExistence type="inferred from homology"/>
<comment type="subcellular location">
    <subcellularLocation>
        <location evidence="1">Membrane</location>
        <topology evidence="1">Multi-pass membrane protein</topology>
    </subcellularLocation>
</comment>
<evidence type="ECO:0000313" key="11">
    <source>
        <dbReference type="EMBL" id="ACO06127.1"/>
    </source>
</evidence>
<dbReference type="GO" id="GO:0006123">
    <property type="term" value="P:mitochondrial electron transport, cytochrome c to oxygen"/>
    <property type="evidence" value="ECO:0007669"/>
    <property type="project" value="TreeGrafter"/>
</dbReference>
<evidence type="ECO:0000256" key="2">
    <source>
        <dbReference type="ARBA" id="ARBA00010581"/>
    </source>
</evidence>
<keyword evidence="8 11" id="KW-0496">Mitochondrion</keyword>
<dbReference type="SUPFAM" id="SSF81452">
    <property type="entry name" value="Cytochrome c oxidase subunit III-like"/>
    <property type="match status" value="1"/>
</dbReference>
<dbReference type="GO" id="GO:0016020">
    <property type="term" value="C:membrane"/>
    <property type="evidence" value="ECO:0007669"/>
    <property type="project" value="UniProtKB-SubCell"/>
</dbReference>
<feature type="transmembrane region" description="Helical" evidence="9">
    <location>
        <begin position="130"/>
        <end position="153"/>
    </location>
</feature>
<name>E0WCE7_9HYME</name>
<dbReference type="AlphaFoldDB" id="E0WCE7"/>
<dbReference type="Pfam" id="PF00510">
    <property type="entry name" value="COX3"/>
    <property type="match status" value="1"/>
</dbReference>
<feature type="transmembrane region" description="Helical" evidence="9">
    <location>
        <begin position="87"/>
        <end position="110"/>
    </location>
</feature>
<keyword evidence="4 8" id="KW-0812">Transmembrane</keyword>
<geneLocation type="mitochondrion" evidence="11"/>
<evidence type="ECO:0000256" key="1">
    <source>
        <dbReference type="ARBA" id="ARBA00004141"/>
    </source>
</evidence>
<evidence type="ECO:0000259" key="10">
    <source>
        <dbReference type="PROSITE" id="PS50253"/>
    </source>
</evidence>
<evidence type="ECO:0000256" key="7">
    <source>
        <dbReference type="ARBA" id="ARBA00023136"/>
    </source>
</evidence>
<protein>
    <recommendedName>
        <fullName evidence="3 8">Cytochrome c oxidase subunit 3</fullName>
    </recommendedName>
</protein>
<keyword evidence="6 9" id="KW-1133">Transmembrane helix</keyword>
<dbReference type="PROSITE" id="PS50253">
    <property type="entry name" value="COX3"/>
    <property type="match status" value="1"/>
</dbReference>
<dbReference type="Gene3D" id="1.20.120.80">
    <property type="entry name" value="Cytochrome c oxidase, subunit III, four-helix bundle"/>
    <property type="match status" value="1"/>
</dbReference>
<feature type="transmembrane region" description="Helical" evidence="9">
    <location>
        <begin position="195"/>
        <end position="220"/>
    </location>
</feature>